<dbReference type="Pfam" id="PF13361">
    <property type="entry name" value="UvrD_C"/>
    <property type="match status" value="2"/>
</dbReference>
<feature type="binding site" evidence="9">
    <location>
        <begin position="34"/>
        <end position="41"/>
    </location>
    <ligand>
        <name>ATP</name>
        <dbReference type="ChEBI" id="CHEBI:30616"/>
    </ligand>
</feature>
<comment type="catalytic activity">
    <reaction evidence="6">
        <text>Couples ATP hydrolysis with the unwinding of duplex DNA by translocating in the 3'-5' direction.</text>
        <dbReference type="EC" id="5.6.2.4"/>
    </reaction>
</comment>
<name>A0A6N3A280_9FIRM</name>
<dbReference type="AlphaFoldDB" id="A0A6N3A280"/>
<evidence type="ECO:0000259" key="11">
    <source>
        <dbReference type="PROSITE" id="PS51217"/>
    </source>
</evidence>
<dbReference type="GO" id="GO:0005524">
    <property type="term" value="F:ATP binding"/>
    <property type="evidence" value="ECO:0007669"/>
    <property type="project" value="UniProtKB-UniRule"/>
</dbReference>
<protein>
    <recommendedName>
        <fullName evidence="7">DNA 3'-5' helicase</fullName>
        <ecNumber evidence="7">5.6.2.4</ecNumber>
    </recommendedName>
</protein>
<dbReference type="PANTHER" id="PTHR11070">
    <property type="entry name" value="UVRD / RECB / PCRA DNA HELICASE FAMILY MEMBER"/>
    <property type="match status" value="1"/>
</dbReference>
<evidence type="ECO:0000256" key="8">
    <source>
        <dbReference type="ARBA" id="ARBA00048988"/>
    </source>
</evidence>
<dbReference type="PANTHER" id="PTHR11070:SF2">
    <property type="entry name" value="ATP-DEPENDENT DNA HELICASE SRS2"/>
    <property type="match status" value="1"/>
</dbReference>
<sequence length="562" mass="64689">MWKKCDDWMPADGFILETAALEVAKSNCNNLVVAGPGAGKTELLAQRACYLLETNTCMNPKRILAISLKKDAASNLKERVEKRCGKELVARFDSMTYDAFAKSMLDHFMNGLPIEIRPDINYEIDLTGKKSNGKSSISFQDISKLTTQIIGTNPLIKRSLQLTYSHIFLDEFQDTTAIQYELLKICFCDSAAVITAVGDSKQRIMLWAGAKKTVFEDYQKEFCAVKKTLLMNHRSATRLVEIQKAMYANLNEQTVDIIPSSKWGDDSGNAYLRFFDDEKCETEVICNEIINLIKDGTKPRDICILVKQTVDVYSVNIINYLANNNIKARNETLYQDLLKEEIAQILSCIIILTQSKRHPNEWQNIINFFSELELLDENSKIEEYVRVENEVNNLIASFADRIKNISEYEIFSDSIDYLLERMSYDKLSGLFFEYRNKSYFDKIISEFKRLLWDEYLEINDWGVAIDNFNGEDSIPVMTIHKSKGLEYEVVFFIGLEDSAFWNFTKQPEEDKCTFFVALSRAKMRVDFTFCKGRQTKFADKQSNSKINELYDMLLKTGLVEVI</sequence>
<dbReference type="GO" id="GO:0003677">
    <property type="term" value="F:DNA binding"/>
    <property type="evidence" value="ECO:0007669"/>
    <property type="project" value="InterPro"/>
</dbReference>
<evidence type="ECO:0000256" key="3">
    <source>
        <dbReference type="ARBA" id="ARBA00022806"/>
    </source>
</evidence>
<dbReference type="CDD" id="cd17932">
    <property type="entry name" value="DEXQc_UvrD"/>
    <property type="match status" value="1"/>
</dbReference>
<proteinExistence type="predicted"/>
<dbReference type="InterPro" id="IPR027417">
    <property type="entry name" value="P-loop_NTPase"/>
</dbReference>
<dbReference type="GO" id="GO:0043138">
    <property type="term" value="F:3'-5' DNA helicase activity"/>
    <property type="evidence" value="ECO:0007669"/>
    <property type="project" value="UniProtKB-EC"/>
</dbReference>
<evidence type="ECO:0000256" key="4">
    <source>
        <dbReference type="ARBA" id="ARBA00022840"/>
    </source>
</evidence>
<reference evidence="12" key="1">
    <citation type="submission" date="2019-11" db="EMBL/GenBank/DDBJ databases">
        <authorList>
            <person name="Feng L."/>
        </authorList>
    </citation>
    <scope>NUCLEOTIDE SEQUENCE</scope>
    <source>
        <strain evidence="12">ChathewayiLFYP18</strain>
    </source>
</reference>
<evidence type="ECO:0000259" key="10">
    <source>
        <dbReference type="PROSITE" id="PS51198"/>
    </source>
</evidence>
<accession>A0A6N3A280</accession>
<keyword evidence="2 9" id="KW-0378">Hydrolase</keyword>
<feature type="domain" description="UvrD-like helicase C-terminal" evidence="11">
    <location>
        <begin position="237"/>
        <end position="484"/>
    </location>
</feature>
<comment type="catalytic activity">
    <reaction evidence="8">
        <text>ATP + H2O = ADP + phosphate + H(+)</text>
        <dbReference type="Rhea" id="RHEA:13065"/>
        <dbReference type="ChEBI" id="CHEBI:15377"/>
        <dbReference type="ChEBI" id="CHEBI:15378"/>
        <dbReference type="ChEBI" id="CHEBI:30616"/>
        <dbReference type="ChEBI" id="CHEBI:43474"/>
        <dbReference type="ChEBI" id="CHEBI:456216"/>
        <dbReference type="EC" id="5.6.2.4"/>
    </reaction>
</comment>
<dbReference type="SUPFAM" id="SSF52540">
    <property type="entry name" value="P-loop containing nucleoside triphosphate hydrolases"/>
    <property type="match status" value="1"/>
</dbReference>
<dbReference type="Gene3D" id="1.10.486.10">
    <property type="entry name" value="PCRA, domain 4"/>
    <property type="match status" value="1"/>
</dbReference>
<dbReference type="PROSITE" id="PS51217">
    <property type="entry name" value="UVRD_HELICASE_CTER"/>
    <property type="match status" value="1"/>
</dbReference>
<dbReference type="InterPro" id="IPR014016">
    <property type="entry name" value="UvrD-like_ATP-bd"/>
</dbReference>
<dbReference type="InterPro" id="IPR000212">
    <property type="entry name" value="DNA_helicase_UvrD/REP"/>
</dbReference>
<evidence type="ECO:0000256" key="1">
    <source>
        <dbReference type="ARBA" id="ARBA00022741"/>
    </source>
</evidence>
<dbReference type="RefSeq" id="WP_156832416.1">
    <property type="nucleotide sequence ID" value="NZ_CACRUH010000015.1"/>
</dbReference>
<keyword evidence="1 9" id="KW-0547">Nucleotide-binding</keyword>
<dbReference type="Gene3D" id="3.40.50.300">
    <property type="entry name" value="P-loop containing nucleotide triphosphate hydrolases"/>
    <property type="match status" value="2"/>
</dbReference>
<evidence type="ECO:0000256" key="9">
    <source>
        <dbReference type="PROSITE-ProRule" id="PRU00560"/>
    </source>
</evidence>
<organism evidence="12">
    <name type="scientific">Hungatella hathewayi</name>
    <dbReference type="NCBI Taxonomy" id="154046"/>
    <lineage>
        <taxon>Bacteria</taxon>
        <taxon>Bacillati</taxon>
        <taxon>Bacillota</taxon>
        <taxon>Clostridia</taxon>
        <taxon>Lachnospirales</taxon>
        <taxon>Lachnospiraceae</taxon>
        <taxon>Hungatella</taxon>
    </lineage>
</organism>
<keyword evidence="5" id="KW-0413">Isomerase</keyword>
<gene>
    <name evidence="12" type="primary">yjcD_2</name>
    <name evidence="12" type="ORF">CHLFYP18_05752</name>
</gene>
<dbReference type="EC" id="5.6.2.4" evidence="7"/>
<dbReference type="EMBL" id="CACRUH010000015">
    <property type="protein sequence ID" value="VYT86059.1"/>
    <property type="molecule type" value="Genomic_DNA"/>
</dbReference>
<evidence type="ECO:0000256" key="6">
    <source>
        <dbReference type="ARBA" id="ARBA00034617"/>
    </source>
</evidence>
<dbReference type="PROSITE" id="PS51198">
    <property type="entry name" value="UVRD_HELICASE_ATP_BIND"/>
    <property type="match status" value="1"/>
</dbReference>
<dbReference type="Pfam" id="PF00580">
    <property type="entry name" value="UvrD-helicase"/>
    <property type="match status" value="2"/>
</dbReference>
<keyword evidence="4 9" id="KW-0067">ATP-binding</keyword>
<evidence type="ECO:0000313" key="12">
    <source>
        <dbReference type="EMBL" id="VYT86059.1"/>
    </source>
</evidence>
<evidence type="ECO:0000256" key="5">
    <source>
        <dbReference type="ARBA" id="ARBA00023235"/>
    </source>
</evidence>
<evidence type="ECO:0000256" key="2">
    <source>
        <dbReference type="ARBA" id="ARBA00022801"/>
    </source>
</evidence>
<keyword evidence="3 9" id="KW-0347">Helicase</keyword>
<evidence type="ECO:0000256" key="7">
    <source>
        <dbReference type="ARBA" id="ARBA00034808"/>
    </source>
</evidence>
<dbReference type="GO" id="GO:0016787">
    <property type="term" value="F:hydrolase activity"/>
    <property type="evidence" value="ECO:0007669"/>
    <property type="project" value="UniProtKB-UniRule"/>
</dbReference>
<feature type="domain" description="UvrD-like helicase ATP-binding" evidence="10">
    <location>
        <begin position="13"/>
        <end position="236"/>
    </location>
</feature>
<dbReference type="InterPro" id="IPR014017">
    <property type="entry name" value="DNA_helicase_UvrD-like_C"/>
</dbReference>